<reference evidence="3" key="1">
    <citation type="journal article" date="2014" name="Int. J. Syst. Evol. Microbiol.">
        <title>Complete genome sequence of Corynebacterium casei LMG S-19264T (=DSM 44701T), isolated from a smear-ripened cheese.</title>
        <authorList>
            <consortium name="US DOE Joint Genome Institute (JGI-PGF)"/>
            <person name="Walter F."/>
            <person name="Albersmeier A."/>
            <person name="Kalinowski J."/>
            <person name="Ruckert C."/>
        </authorList>
    </citation>
    <scope>NUCLEOTIDE SEQUENCE</scope>
    <source>
        <strain evidence="3">CGMCC 4.5737</strain>
    </source>
</reference>
<evidence type="ECO:0000256" key="1">
    <source>
        <dbReference type="SAM" id="MobiDB-lite"/>
    </source>
</evidence>
<dbReference type="RefSeq" id="WP_189055042.1">
    <property type="nucleotide sequence ID" value="NZ_BMMK01000004.1"/>
</dbReference>
<dbReference type="Proteomes" id="UP000637578">
    <property type="component" value="Unassembled WGS sequence"/>
</dbReference>
<keyword evidence="4" id="KW-1185">Reference proteome</keyword>
<feature type="region of interest" description="Disordered" evidence="1">
    <location>
        <begin position="56"/>
        <end position="79"/>
    </location>
</feature>
<dbReference type="EMBL" id="BMMK01000004">
    <property type="protein sequence ID" value="GGM43923.1"/>
    <property type="molecule type" value="Genomic_DNA"/>
</dbReference>
<gene>
    <name evidence="3" type="primary">vapB1</name>
    <name evidence="3" type="ORF">GCM10012275_13670</name>
</gene>
<dbReference type="GO" id="GO:0006355">
    <property type="term" value="P:regulation of DNA-templated transcription"/>
    <property type="evidence" value="ECO:0007669"/>
    <property type="project" value="InterPro"/>
</dbReference>
<evidence type="ECO:0000313" key="3">
    <source>
        <dbReference type="EMBL" id="GGM43923.1"/>
    </source>
</evidence>
<evidence type="ECO:0000259" key="2">
    <source>
        <dbReference type="Pfam" id="PF22513"/>
    </source>
</evidence>
<feature type="domain" description="Antitoxin FitA-like ribbon-helix-helix" evidence="2">
    <location>
        <begin position="2"/>
        <end position="37"/>
    </location>
</feature>
<sequence length="79" mass="8977">MATIQIKDVPEEVAETFRRRAAAAGQSLQSYMRQYLITEAGRRTKSEIMQAIRDTLERHPTPGSTTEQTIADLRELRGE</sequence>
<reference evidence="3" key="2">
    <citation type="submission" date="2020-09" db="EMBL/GenBank/DDBJ databases">
        <authorList>
            <person name="Sun Q."/>
            <person name="Zhou Y."/>
        </authorList>
    </citation>
    <scope>NUCLEOTIDE SEQUENCE</scope>
    <source>
        <strain evidence="3">CGMCC 4.5737</strain>
    </source>
</reference>
<name>A0A8J3C6U4_9PSEU</name>
<protein>
    <submittedName>
        <fullName evidence="3">Putative antitoxin VapB1</fullName>
    </submittedName>
</protein>
<dbReference type="SUPFAM" id="SSF47598">
    <property type="entry name" value="Ribbon-helix-helix"/>
    <property type="match status" value="1"/>
</dbReference>
<accession>A0A8J3C6U4</accession>
<dbReference type="AlphaFoldDB" id="A0A8J3C6U4"/>
<dbReference type="InterPro" id="IPR010985">
    <property type="entry name" value="Ribbon_hlx_hlx"/>
</dbReference>
<evidence type="ECO:0000313" key="4">
    <source>
        <dbReference type="Proteomes" id="UP000637578"/>
    </source>
</evidence>
<dbReference type="Pfam" id="PF22513">
    <property type="entry name" value="FitA-like_RHH"/>
    <property type="match status" value="1"/>
</dbReference>
<proteinExistence type="predicted"/>
<organism evidence="3 4">
    <name type="scientific">Longimycelium tulufanense</name>
    <dbReference type="NCBI Taxonomy" id="907463"/>
    <lineage>
        <taxon>Bacteria</taxon>
        <taxon>Bacillati</taxon>
        <taxon>Actinomycetota</taxon>
        <taxon>Actinomycetes</taxon>
        <taxon>Pseudonocardiales</taxon>
        <taxon>Pseudonocardiaceae</taxon>
        <taxon>Longimycelium</taxon>
    </lineage>
</organism>
<dbReference type="InterPro" id="IPR053853">
    <property type="entry name" value="FitA-like_RHH"/>
</dbReference>
<comment type="caution">
    <text evidence="3">The sequence shown here is derived from an EMBL/GenBank/DDBJ whole genome shotgun (WGS) entry which is preliminary data.</text>
</comment>